<dbReference type="PANTHER" id="PTHR22683:SF1">
    <property type="entry name" value="TYPE VII SECRETION SYSTEM PROTEIN ESSC"/>
    <property type="match status" value="1"/>
</dbReference>
<evidence type="ECO:0000256" key="3">
    <source>
        <dbReference type="ARBA" id="ARBA00022840"/>
    </source>
</evidence>
<comment type="caution">
    <text evidence="6">The sequence shown here is derived from an EMBL/GenBank/DDBJ whole genome shotgun (WGS) entry which is preliminary data.</text>
</comment>
<feature type="domain" description="FtsK" evidence="5">
    <location>
        <begin position="764"/>
        <end position="958"/>
    </location>
</feature>
<organism evidence="6 7">
    <name type="scientific">Mycolicibacterium peregrinum</name>
    <name type="common">Mycobacterium peregrinum</name>
    <dbReference type="NCBI Taxonomy" id="43304"/>
    <lineage>
        <taxon>Bacteria</taxon>
        <taxon>Bacillati</taxon>
        <taxon>Actinomycetota</taxon>
        <taxon>Actinomycetes</taxon>
        <taxon>Mycobacteriales</taxon>
        <taxon>Mycobacteriaceae</taxon>
        <taxon>Mycolicibacterium</taxon>
    </lineage>
</organism>
<evidence type="ECO:0000313" key="7">
    <source>
        <dbReference type="Proteomes" id="UP000094008"/>
    </source>
</evidence>
<dbReference type="InterPro" id="IPR023837">
    <property type="entry name" value="EccCb-like_Actinobacteria"/>
</dbReference>
<dbReference type="EMBL" id="LZSY01000065">
    <property type="protein sequence ID" value="OBB92902.1"/>
    <property type="molecule type" value="Genomic_DNA"/>
</dbReference>
<accession>A0A1A0W8K6</accession>
<gene>
    <name evidence="6" type="ORF">A5779_21305</name>
</gene>
<dbReference type="InterPro" id="IPR002543">
    <property type="entry name" value="FtsK_dom"/>
</dbReference>
<dbReference type="InterPro" id="IPR050206">
    <property type="entry name" value="FtsK/SpoIIIE/SftA"/>
</dbReference>
<feature type="binding site" evidence="4">
    <location>
        <begin position="120"/>
        <end position="127"/>
    </location>
    <ligand>
        <name>ATP</name>
        <dbReference type="ChEBI" id="CHEBI:30616"/>
    </ligand>
</feature>
<evidence type="ECO:0000259" key="5">
    <source>
        <dbReference type="PROSITE" id="PS50901"/>
    </source>
</evidence>
<feature type="domain" description="FtsK" evidence="5">
    <location>
        <begin position="475"/>
        <end position="671"/>
    </location>
</feature>
<name>A0A1A0W8K6_MYCPR</name>
<sequence>MVQVSTKARDGLLFAANPDYMSRNEFEVLARSLSRYEPIDEAGRMLATAASEARSGQEYLDLWGIEDARTWDPTPLWDELTIATRCEIPLGKTAVGNKPLWLDIKQDAEGGVGPHGMGVGMTGSGKSKLARAIVMGLAIKHPPEMMKILLGDFKGEAEFTGLEGLPHVVGVVSNLGDSLHKLDRFQDVVEGEMELRQEALKRAGFESVLHYEQARARGAKLPPIGVLVMVLDEFSELLSLKAEMGPVFDQVGRLGRSLWVSILNFSQRAETGKMAGLIAQQSYAIGMKVKDAGESRRALGSPVAYDELRNSPPGSAILAVDGEYTKFRAYYTQATFQPPKRRKAEKVATEGYPVDVHRFTSEIAPLPEDLLKIADTDEDAEDDVEDAEDFFDDDMDLPLGAEAPTVESVLVRQIAKFGKGRTRGDMWLPALDDTPEIPLSELTKEYWGREWTQVIADGGLVVPIAREDNPRRHTQEVVCLDLSGAGGNIGITGKTVIGKSMTAQAVMLSLAHSHSPQRVQFYGLDFGGGNTARNMAGLPHVAGIAGGSDPEKVSQVVIEVEKLLRRREREWELAGININTFRARKFGASPEEVPDDGHGDVFLIVDNITAFKNFNLDLHDRVARLAENALAYGIHLVVTNDSWLSIKMGDKLGTQIELRLSSHVDSKCRDKELARRLPDVPGLALQRNGLQMRIGAPYQVRETIAKETEDQATKDAVAEIARAWSDLGCQQTRQLRMLPDKIAYEDMGPAAPGTLKLGLGQTTFNTVGIDIARYPHFWAAGNSQSGRSTLLRTLLRSITETFAPPNPEAPSFDQAQILLFESDFELMDSVDERYKVAYANTKPEILSICEALAQALTKRRPPSDLSDREKRLWRPAAPRIFVVVDDLDQLTVTGKHGGKQSALAPLIEQMARGQRIGFHVLATTQASNFYQTGKSNKVISAMDDAGVSALVMDSEKKETYVGDIKGAVRVPGRGEFWTRKGRELVQVAQTLPPDEVLEGRI</sequence>
<evidence type="ECO:0000313" key="6">
    <source>
        <dbReference type="EMBL" id="OBB92902.1"/>
    </source>
</evidence>
<dbReference type="NCBIfam" id="TIGR03925">
    <property type="entry name" value="T7SS_EccC_b"/>
    <property type="match status" value="1"/>
</dbReference>
<dbReference type="Pfam" id="PF01580">
    <property type="entry name" value="FtsK_SpoIIIE"/>
    <property type="match status" value="2"/>
</dbReference>
<evidence type="ECO:0000256" key="4">
    <source>
        <dbReference type="PROSITE-ProRule" id="PRU00289"/>
    </source>
</evidence>
<dbReference type="InterPro" id="IPR027417">
    <property type="entry name" value="P-loop_NTPase"/>
</dbReference>
<dbReference type="Gene3D" id="3.40.50.300">
    <property type="entry name" value="P-loop containing nucleotide triphosphate hydrolases"/>
    <property type="match status" value="3"/>
</dbReference>
<dbReference type="AlphaFoldDB" id="A0A1A0W8K6"/>
<dbReference type="PROSITE" id="PS50901">
    <property type="entry name" value="FTSK"/>
    <property type="match status" value="3"/>
</dbReference>
<evidence type="ECO:0000256" key="2">
    <source>
        <dbReference type="ARBA" id="ARBA00022741"/>
    </source>
</evidence>
<reference evidence="7" key="1">
    <citation type="submission" date="2016-06" db="EMBL/GenBank/DDBJ databases">
        <authorList>
            <person name="Sutton G."/>
            <person name="Brinkac L."/>
            <person name="Sanka R."/>
            <person name="Adams M."/>
            <person name="Lau E."/>
            <person name="Mehaffy C."/>
            <person name="Tameris M."/>
            <person name="Hatherill M."/>
            <person name="Hanekom W."/>
            <person name="Mahomed H."/>
            <person name="Mcshane H."/>
        </authorList>
    </citation>
    <scope>NUCLEOTIDE SEQUENCE [LARGE SCALE GENOMIC DNA]</scope>
    <source>
        <strain evidence="7">852002-10433_SCH5171157</strain>
    </source>
</reference>
<dbReference type="GO" id="GO:0003677">
    <property type="term" value="F:DNA binding"/>
    <property type="evidence" value="ECO:0007669"/>
    <property type="project" value="InterPro"/>
</dbReference>
<dbReference type="GO" id="GO:0005524">
    <property type="term" value="F:ATP binding"/>
    <property type="evidence" value="ECO:0007669"/>
    <property type="project" value="UniProtKB-UniRule"/>
</dbReference>
<feature type="binding site" evidence="4">
    <location>
        <begin position="781"/>
        <end position="788"/>
    </location>
    <ligand>
        <name>ATP</name>
        <dbReference type="ChEBI" id="CHEBI:30616"/>
    </ligand>
</feature>
<dbReference type="Proteomes" id="UP000094008">
    <property type="component" value="Unassembled WGS sequence"/>
</dbReference>
<feature type="binding site" evidence="4">
    <location>
        <begin position="493"/>
        <end position="500"/>
    </location>
    <ligand>
        <name>ATP</name>
        <dbReference type="ChEBI" id="CHEBI:30616"/>
    </ligand>
</feature>
<keyword evidence="3 4" id="KW-0067">ATP-binding</keyword>
<feature type="domain" description="FtsK" evidence="5">
    <location>
        <begin position="97"/>
        <end position="296"/>
    </location>
</feature>
<dbReference type="OrthoDB" id="9807790at2"/>
<proteinExistence type="predicted"/>
<keyword evidence="1" id="KW-0677">Repeat</keyword>
<keyword evidence="2 4" id="KW-0547">Nucleotide-binding</keyword>
<protein>
    <submittedName>
        <fullName evidence="6">Type VII secretion protein EccCb</fullName>
    </submittedName>
</protein>
<dbReference type="SUPFAM" id="SSF52540">
    <property type="entry name" value="P-loop containing nucleoside triphosphate hydrolases"/>
    <property type="match status" value="2"/>
</dbReference>
<dbReference type="PANTHER" id="PTHR22683">
    <property type="entry name" value="SPORULATION PROTEIN RELATED"/>
    <property type="match status" value="1"/>
</dbReference>
<evidence type="ECO:0000256" key="1">
    <source>
        <dbReference type="ARBA" id="ARBA00022737"/>
    </source>
</evidence>